<reference evidence="2" key="1">
    <citation type="submission" date="2017-09" db="EMBL/GenBank/DDBJ databases">
        <title>Depth-based differentiation of microbial function through sediment-hosted aquifers and enrichment of novel symbionts in the deep terrestrial subsurface.</title>
        <authorList>
            <person name="Probst A.J."/>
            <person name="Ladd B."/>
            <person name="Jarett J.K."/>
            <person name="Geller-Mcgrath D.E."/>
            <person name="Sieber C.M.K."/>
            <person name="Emerson J.B."/>
            <person name="Anantharaman K."/>
            <person name="Thomas B.C."/>
            <person name="Malmstrom R."/>
            <person name="Stieglmeier M."/>
            <person name="Klingl A."/>
            <person name="Woyke T."/>
            <person name="Ryan C.M."/>
            <person name="Banfield J.F."/>
        </authorList>
    </citation>
    <scope>NUCLEOTIDE SEQUENCE [LARGE SCALE GENOMIC DNA]</scope>
</reference>
<accession>A0A2M7EC70</accession>
<comment type="caution">
    <text evidence="1">The sequence shown here is derived from an EMBL/GenBank/DDBJ whole genome shotgun (WGS) entry which is preliminary data.</text>
</comment>
<dbReference type="Proteomes" id="UP000230766">
    <property type="component" value="Unassembled WGS sequence"/>
</dbReference>
<name>A0A2M7EC70_9BACT</name>
<gene>
    <name evidence="1" type="ORF">COS09_00095</name>
</gene>
<evidence type="ECO:0000313" key="2">
    <source>
        <dbReference type="Proteomes" id="UP000230766"/>
    </source>
</evidence>
<sequence length="133" mass="15596">MFLKMPKDSNPPSTLPLKRAPEEIYWTKHSKSKMRQYRLSEKRVLRILRKPDRKEEGIAPGTIAAMQVTGTKKHPTEAWTMYQLIRLKVKGERLKIKIISTWRYPGRTPTGQRPIIPEDTLKELDNLLKTEMN</sequence>
<organism evidence="1 2">
    <name type="scientific">Candidatus Nealsonbacteria bacterium CG01_land_8_20_14_3_00_12</name>
    <dbReference type="NCBI Taxonomy" id="1974697"/>
    <lineage>
        <taxon>Bacteria</taxon>
        <taxon>Candidatus Nealsoniibacteriota</taxon>
    </lineage>
</organism>
<evidence type="ECO:0000313" key="1">
    <source>
        <dbReference type="EMBL" id="PIV65332.1"/>
    </source>
</evidence>
<proteinExistence type="predicted"/>
<dbReference type="AlphaFoldDB" id="A0A2M7EC70"/>
<dbReference type="EMBL" id="PETJ01000004">
    <property type="protein sequence ID" value="PIV65332.1"/>
    <property type="molecule type" value="Genomic_DNA"/>
</dbReference>
<protein>
    <submittedName>
        <fullName evidence="1">Uncharacterized protein</fullName>
    </submittedName>
</protein>